<keyword evidence="2" id="KW-0732">Signal</keyword>
<dbReference type="InterPro" id="IPR050727">
    <property type="entry name" value="GH43_arabinanases"/>
</dbReference>
<dbReference type="AlphaFoldDB" id="A0AAN9YQ08"/>
<evidence type="ECO:0008006" key="5">
    <source>
        <dbReference type="Google" id="ProtNLM"/>
    </source>
</evidence>
<organism evidence="3 4">
    <name type="scientific">Diatrype stigma</name>
    <dbReference type="NCBI Taxonomy" id="117547"/>
    <lineage>
        <taxon>Eukaryota</taxon>
        <taxon>Fungi</taxon>
        <taxon>Dikarya</taxon>
        <taxon>Ascomycota</taxon>
        <taxon>Pezizomycotina</taxon>
        <taxon>Sordariomycetes</taxon>
        <taxon>Xylariomycetidae</taxon>
        <taxon>Xylariales</taxon>
        <taxon>Diatrypaceae</taxon>
        <taxon>Diatrype</taxon>
    </lineage>
</organism>
<keyword evidence="4" id="KW-1185">Reference proteome</keyword>
<feature type="signal peptide" evidence="2">
    <location>
        <begin position="1"/>
        <end position="22"/>
    </location>
</feature>
<evidence type="ECO:0000256" key="2">
    <source>
        <dbReference type="SAM" id="SignalP"/>
    </source>
</evidence>
<dbReference type="InterPro" id="IPR023296">
    <property type="entry name" value="Glyco_hydro_beta-prop_sf"/>
</dbReference>
<dbReference type="Proteomes" id="UP001320420">
    <property type="component" value="Unassembled WGS sequence"/>
</dbReference>
<dbReference type="PANTHER" id="PTHR43301">
    <property type="entry name" value="ARABINAN ENDO-1,5-ALPHA-L-ARABINOSIDASE"/>
    <property type="match status" value="1"/>
</dbReference>
<accession>A0AAN9YQ08</accession>
<reference evidence="3 4" key="1">
    <citation type="submission" date="2024-02" db="EMBL/GenBank/DDBJ databases">
        <title>De novo assembly and annotation of 12 fungi associated with fruit tree decline syndrome in Ontario, Canada.</title>
        <authorList>
            <person name="Sulman M."/>
            <person name="Ellouze W."/>
            <person name="Ilyukhin E."/>
        </authorList>
    </citation>
    <scope>NUCLEOTIDE SEQUENCE [LARGE SCALE GENOMIC DNA]</scope>
    <source>
        <strain evidence="3 4">M11/M66-122</strain>
    </source>
</reference>
<sequence length="348" mass="37313">MRGTVSAVLVAAAAAAAAVASAVPAARQTSPTYAGYLISTFTDADPRVQWHLSEGNSAASFRFLNGGRPVLGSTVGTKGVRDIFLTTNPSRSEFFLIATDLDINAEGFSWDWATRQGSRGIVVWKSTNLVDWSEPTLQIIEDPTAGMVWAPSAVWDSARGTYDVFWSSRHYASSDESHAGAAATLDRIRHATTADFASFGAPEDYLAPADTPVIDQEFQYLGSPGRWARFVKNETALRVYQETTDAGLFGGAETWTRGGGDEDDGYVTEGSPREGPAAFADNVVPGLYHLLLDDYTEYVAFETSDIDDASSWRASSSSSSGFPRGLKHGSVTPLTQEEYDAVAAAYPA</sequence>
<dbReference type="EMBL" id="JAKJXP020000066">
    <property type="protein sequence ID" value="KAK7750317.1"/>
    <property type="molecule type" value="Genomic_DNA"/>
</dbReference>
<dbReference type="SUPFAM" id="SSF75005">
    <property type="entry name" value="Arabinanase/levansucrase/invertase"/>
    <property type="match status" value="1"/>
</dbReference>
<gene>
    <name evidence="3" type="ORF">SLS62_007725</name>
</gene>
<dbReference type="PANTHER" id="PTHR43301:SF8">
    <property type="entry name" value="ARABINOSIDASE-RELATED"/>
    <property type="match status" value="1"/>
</dbReference>
<evidence type="ECO:0000313" key="4">
    <source>
        <dbReference type="Proteomes" id="UP001320420"/>
    </source>
</evidence>
<name>A0AAN9YQ08_9PEZI</name>
<dbReference type="Gene3D" id="2.115.10.20">
    <property type="entry name" value="Glycosyl hydrolase domain, family 43"/>
    <property type="match status" value="1"/>
</dbReference>
<feature type="chain" id="PRO_5043031584" description="Endo-1,4-beta-xylanase" evidence="2">
    <location>
        <begin position="23"/>
        <end position="348"/>
    </location>
</feature>
<proteinExistence type="predicted"/>
<protein>
    <recommendedName>
        <fullName evidence="5">Endo-1,4-beta-xylanase</fullName>
    </recommendedName>
</protein>
<evidence type="ECO:0000256" key="1">
    <source>
        <dbReference type="SAM" id="MobiDB-lite"/>
    </source>
</evidence>
<comment type="caution">
    <text evidence="3">The sequence shown here is derived from an EMBL/GenBank/DDBJ whole genome shotgun (WGS) entry which is preliminary data.</text>
</comment>
<evidence type="ECO:0000313" key="3">
    <source>
        <dbReference type="EMBL" id="KAK7750317.1"/>
    </source>
</evidence>
<dbReference type="CDD" id="cd08983">
    <property type="entry name" value="GH43_Bt3655-like"/>
    <property type="match status" value="1"/>
</dbReference>
<feature type="compositionally biased region" description="Low complexity" evidence="1">
    <location>
        <begin position="310"/>
        <end position="320"/>
    </location>
</feature>
<feature type="region of interest" description="Disordered" evidence="1">
    <location>
        <begin position="310"/>
        <end position="330"/>
    </location>
</feature>